<proteinExistence type="predicted"/>
<sequence length="142" mass="14744">MLHDLGGPAEDVGGDGADDADAAFPTAEEFQGFDHSGVRGAAVVTHAPRVPERVPVEGDADLQLRTVPLEQVQPGVVELEAVGLEAHADDARLCGERVQDLRDPFPAGGQGLPAVEFDAERTPGEDRTEAVDLCGADPGAAR</sequence>
<feature type="compositionally biased region" description="Basic and acidic residues" evidence="1">
    <location>
        <begin position="118"/>
        <end position="130"/>
    </location>
</feature>
<comment type="caution">
    <text evidence="2">The sequence shown here is derived from an EMBL/GenBank/DDBJ whole genome shotgun (WGS) entry which is preliminary data.</text>
</comment>
<accession>A0ABP4JU83</accession>
<evidence type="ECO:0000313" key="3">
    <source>
        <dbReference type="Proteomes" id="UP001500973"/>
    </source>
</evidence>
<evidence type="ECO:0000256" key="1">
    <source>
        <dbReference type="SAM" id="MobiDB-lite"/>
    </source>
</evidence>
<gene>
    <name evidence="2" type="ORF">GCM10009601_46980</name>
</gene>
<feature type="compositionally biased region" description="Low complexity" evidence="1">
    <location>
        <begin position="1"/>
        <end position="11"/>
    </location>
</feature>
<feature type="region of interest" description="Disordered" evidence="1">
    <location>
        <begin position="1"/>
        <end position="25"/>
    </location>
</feature>
<reference evidence="3" key="1">
    <citation type="journal article" date="2019" name="Int. J. Syst. Evol. Microbiol.">
        <title>The Global Catalogue of Microorganisms (GCM) 10K type strain sequencing project: providing services to taxonomists for standard genome sequencing and annotation.</title>
        <authorList>
            <consortium name="The Broad Institute Genomics Platform"/>
            <consortium name="The Broad Institute Genome Sequencing Center for Infectious Disease"/>
            <person name="Wu L."/>
            <person name="Ma J."/>
        </authorList>
    </citation>
    <scope>NUCLEOTIDE SEQUENCE [LARGE SCALE GENOMIC DNA]</scope>
    <source>
        <strain evidence="3">JCM 11756</strain>
    </source>
</reference>
<organism evidence="2 3">
    <name type="scientific">Streptomyces thermospinosisporus</name>
    <dbReference type="NCBI Taxonomy" id="161482"/>
    <lineage>
        <taxon>Bacteria</taxon>
        <taxon>Bacillati</taxon>
        <taxon>Actinomycetota</taxon>
        <taxon>Actinomycetes</taxon>
        <taxon>Kitasatosporales</taxon>
        <taxon>Streptomycetaceae</taxon>
        <taxon>Streptomyces</taxon>
    </lineage>
</organism>
<name>A0ABP4JU83_9ACTN</name>
<dbReference type="Proteomes" id="UP001500973">
    <property type="component" value="Unassembled WGS sequence"/>
</dbReference>
<keyword evidence="3" id="KW-1185">Reference proteome</keyword>
<feature type="region of interest" description="Disordered" evidence="1">
    <location>
        <begin position="102"/>
        <end position="142"/>
    </location>
</feature>
<evidence type="ECO:0000313" key="2">
    <source>
        <dbReference type="EMBL" id="GAA1430164.1"/>
    </source>
</evidence>
<protein>
    <submittedName>
        <fullName evidence="2">Uncharacterized protein</fullName>
    </submittedName>
</protein>
<feature type="compositionally biased region" description="Acidic residues" evidence="1">
    <location>
        <begin position="12"/>
        <end position="21"/>
    </location>
</feature>
<dbReference type="EMBL" id="BAAAIZ010000075">
    <property type="protein sequence ID" value="GAA1430164.1"/>
    <property type="molecule type" value="Genomic_DNA"/>
</dbReference>